<protein>
    <submittedName>
        <fullName evidence="1">DUF6422 family protein</fullName>
    </submittedName>
</protein>
<dbReference type="InterPro" id="IPR046307">
    <property type="entry name" value="DUF6422"/>
</dbReference>
<evidence type="ECO:0000313" key="1">
    <source>
        <dbReference type="EMBL" id="WOX24195.1"/>
    </source>
</evidence>
<proteinExistence type="predicted"/>
<name>A0ABZ0LXY0_9ACTN</name>
<organism evidence="1 2">
    <name type="scientific">Streptomyces solicathayae</name>
    <dbReference type="NCBI Taxonomy" id="3081768"/>
    <lineage>
        <taxon>Bacteria</taxon>
        <taxon>Bacillati</taxon>
        <taxon>Actinomycetota</taxon>
        <taxon>Actinomycetes</taxon>
        <taxon>Kitasatosporales</taxon>
        <taxon>Streptomycetaceae</taxon>
        <taxon>Streptomyces</taxon>
    </lineage>
</organism>
<dbReference type="RefSeq" id="WP_318106646.1">
    <property type="nucleotide sequence ID" value="NZ_CP137573.1"/>
</dbReference>
<reference evidence="1 2" key="1">
    <citation type="submission" date="2023-10" db="EMBL/GenBank/DDBJ databases">
        <title>The genome sequence of Streptomyces sp. HUAS YS2.</title>
        <authorList>
            <person name="Mo P."/>
        </authorList>
    </citation>
    <scope>NUCLEOTIDE SEQUENCE [LARGE SCALE GENOMIC DNA]</scope>
    <source>
        <strain evidence="1 2">HUAS YS2</strain>
    </source>
</reference>
<keyword evidence="2" id="KW-1185">Reference proteome</keyword>
<gene>
    <name evidence="1" type="ORF">R2D22_23575</name>
</gene>
<dbReference type="Pfam" id="PF19986">
    <property type="entry name" value="DUF6422"/>
    <property type="match status" value="1"/>
</dbReference>
<dbReference type="EMBL" id="CP137573">
    <property type="protein sequence ID" value="WOX24195.1"/>
    <property type="molecule type" value="Genomic_DNA"/>
</dbReference>
<accession>A0ABZ0LXY0</accession>
<sequence>MNDYEKRIDRTEEQFRVLAEAATLLIEARRKAATMIRDSGAELTPDLRDFVGRPCMAELEHPPTPHTCGCRGFKGSDSSFCIGKWFDSSIPDLGSPPGMQVCGHPDSDHIEL</sequence>
<dbReference type="Proteomes" id="UP001301731">
    <property type="component" value="Chromosome"/>
</dbReference>
<evidence type="ECO:0000313" key="2">
    <source>
        <dbReference type="Proteomes" id="UP001301731"/>
    </source>
</evidence>